<proteinExistence type="predicted"/>
<dbReference type="InterPro" id="IPR009057">
    <property type="entry name" value="Homeodomain-like_sf"/>
</dbReference>
<dbReference type="EMBL" id="VSSQ01003000">
    <property type="protein sequence ID" value="MPM18529.1"/>
    <property type="molecule type" value="Genomic_DNA"/>
</dbReference>
<dbReference type="SUPFAM" id="SSF46689">
    <property type="entry name" value="Homeodomain-like"/>
    <property type="match status" value="1"/>
</dbReference>
<dbReference type="GO" id="GO:0003677">
    <property type="term" value="F:DNA binding"/>
    <property type="evidence" value="ECO:0007669"/>
    <property type="project" value="UniProtKB-KW"/>
</dbReference>
<name>A0A644XR16_9ZZZZ</name>
<evidence type="ECO:0000313" key="3">
    <source>
        <dbReference type="EMBL" id="MPM18529.1"/>
    </source>
</evidence>
<dbReference type="Gene3D" id="1.10.357.10">
    <property type="entry name" value="Tetracycline Repressor, domain 2"/>
    <property type="match status" value="1"/>
</dbReference>
<accession>A0A644XR16</accession>
<feature type="domain" description="HTH tetR-type" evidence="2">
    <location>
        <begin position="16"/>
        <end position="58"/>
    </location>
</feature>
<comment type="caution">
    <text evidence="3">The sequence shown here is derived from an EMBL/GenBank/DDBJ whole genome shotgun (WGS) entry which is preliminary data.</text>
</comment>
<sequence length="205" mass="23963">MAKRIRNKEGSINKALETAFLFHATRPYDKVSLEEMAAHSAMTSGGILYHFKTKNNLFMQMCDKFVLEESSLFNKVEMYEDTTFLEYIDRYISLLDKQRRKAKELGIDNLNRALVNITNQAIFYYPDFIELGNKWVDLQIEEWKKVLIKSMVKRDIRENIDINLAARSFETIYIGLAYASIASEEGLDLPELKKSFIFLYNSLRV</sequence>
<evidence type="ECO:0000256" key="1">
    <source>
        <dbReference type="ARBA" id="ARBA00023125"/>
    </source>
</evidence>
<dbReference type="Pfam" id="PF00440">
    <property type="entry name" value="TetR_N"/>
    <property type="match status" value="1"/>
</dbReference>
<dbReference type="AlphaFoldDB" id="A0A644XR16"/>
<reference evidence="3" key="1">
    <citation type="submission" date="2019-08" db="EMBL/GenBank/DDBJ databases">
        <authorList>
            <person name="Kucharzyk K."/>
            <person name="Murdoch R.W."/>
            <person name="Higgins S."/>
            <person name="Loffler F."/>
        </authorList>
    </citation>
    <scope>NUCLEOTIDE SEQUENCE</scope>
</reference>
<dbReference type="InterPro" id="IPR001647">
    <property type="entry name" value="HTH_TetR"/>
</dbReference>
<organism evidence="3">
    <name type="scientific">bioreactor metagenome</name>
    <dbReference type="NCBI Taxonomy" id="1076179"/>
    <lineage>
        <taxon>unclassified sequences</taxon>
        <taxon>metagenomes</taxon>
        <taxon>ecological metagenomes</taxon>
    </lineage>
</organism>
<keyword evidence="1" id="KW-0238">DNA-binding</keyword>
<evidence type="ECO:0000259" key="2">
    <source>
        <dbReference type="Pfam" id="PF00440"/>
    </source>
</evidence>
<protein>
    <recommendedName>
        <fullName evidence="2">HTH tetR-type domain-containing protein</fullName>
    </recommendedName>
</protein>
<gene>
    <name evidence="3" type="ORF">SDC9_64941</name>
</gene>